<dbReference type="EMBL" id="KE346360">
    <property type="protein sequence ID" value="KJE89340.1"/>
    <property type="molecule type" value="Genomic_DNA"/>
</dbReference>
<dbReference type="GO" id="GO:0003697">
    <property type="term" value="F:single-stranded DNA binding"/>
    <property type="evidence" value="ECO:0007669"/>
    <property type="project" value="InterPro"/>
</dbReference>
<gene>
    <name evidence="3" type="ORF">CAOG_000833</name>
</gene>
<protein>
    <submittedName>
        <fullName evidence="3">Uncharacterized protein</fullName>
    </submittedName>
</protein>
<accession>A0A0D2WHY5</accession>
<keyword evidence="4" id="KW-1185">Reference proteome</keyword>
<keyword evidence="2" id="KW-0732">Signal</keyword>
<reference evidence="4" key="1">
    <citation type="submission" date="2011-02" db="EMBL/GenBank/DDBJ databases">
        <title>The Genome Sequence of Capsaspora owczarzaki ATCC 30864.</title>
        <authorList>
            <person name="Russ C."/>
            <person name="Cuomo C."/>
            <person name="Burger G."/>
            <person name="Gray M.W."/>
            <person name="Holland P.W.H."/>
            <person name="King N."/>
            <person name="Lang F.B.F."/>
            <person name="Roger A.J."/>
            <person name="Ruiz-Trillo I."/>
            <person name="Young S.K."/>
            <person name="Zeng Q."/>
            <person name="Gargeya S."/>
            <person name="Alvarado L."/>
            <person name="Berlin A."/>
            <person name="Chapman S.B."/>
            <person name="Chen Z."/>
            <person name="Freedman E."/>
            <person name="Gellesch M."/>
            <person name="Goldberg J."/>
            <person name="Griggs A."/>
            <person name="Gujja S."/>
            <person name="Heilman E."/>
            <person name="Heiman D."/>
            <person name="Howarth C."/>
            <person name="Mehta T."/>
            <person name="Neiman D."/>
            <person name="Pearson M."/>
            <person name="Roberts A."/>
            <person name="Saif S."/>
            <person name="Shea T."/>
            <person name="Shenoy N."/>
            <person name="Sisk P."/>
            <person name="Stolte C."/>
            <person name="Sykes S."/>
            <person name="White J."/>
            <person name="Yandava C."/>
            <person name="Haas B."/>
            <person name="Nusbaum C."/>
            <person name="Birren B."/>
        </authorList>
    </citation>
    <scope>NUCLEOTIDE SEQUENCE</scope>
    <source>
        <strain evidence="4">ATCC 30864</strain>
    </source>
</reference>
<dbReference type="InterPro" id="IPR029146">
    <property type="entry name" value="Ten1_animal_plant"/>
</dbReference>
<evidence type="ECO:0000256" key="1">
    <source>
        <dbReference type="SAM" id="MobiDB-lite"/>
    </source>
</evidence>
<feature type="compositionally biased region" description="Low complexity" evidence="1">
    <location>
        <begin position="100"/>
        <end position="118"/>
    </location>
</feature>
<dbReference type="GO" id="GO:1990879">
    <property type="term" value="C:CST complex"/>
    <property type="evidence" value="ECO:0007669"/>
    <property type="project" value="InterPro"/>
</dbReference>
<name>A0A0D2WHY5_CAPO3</name>
<proteinExistence type="predicted"/>
<dbReference type="Proteomes" id="UP000008743">
    <property type="component" value="Unassembled WGS sequence"/>
</dbReference>
<feature type="region of interest" description="Disordered" evidence="1">
    <location>
        <begin position="94"/>
        <end position="123"/>
    </location>
</feature>
<feature type="chain" id="PRO_5002254464" evidence="2">
    <location>
        <begin position="19"/>
        <end position="206"/>
    </location>
</feature>
<dbReference type="Pfam" id="PF15490">
    <property type="entry name" value="Ten1_2"/>
    <property type="match status" value="2"/>
</dbReference>
<organism evidence="3 4">
    <name type="scientific">Capsaspora owczarzaki (strain ATCC 30864)</name>
    <dbReference type="NCBI Taxonomy" id="595528"/>
    <lineage>
        <taxon>Eukaryota</taxon>
        <taxon>Filasterea</taxon>
        <taxon>Capsaspora</taxon>
    </lineage>
</organism>
<dbReference type="InterPro" id="IPR012340">
    <property type="entry name" value="NA-bd_OB-fold"/>
</dbReference>
<sequence length="206" mass="22071">MTTAQQAALVLSLREVLAIGMNLDGVAVRTLGRITSIDIQPTVTRVDIAHDGCMLTVDATLLGAVRLNVGGLFQFSGSINVDSPHRETGTFLPSRVPVGSTTSVSTSLTSATASTASSHDPMEVAPNPELDHRDHPARPAIRMFPPVSDDSVVHVTNPAIVLRAKTGRCVDGMDLRLYSEALEIRRQTFQDPATQALAQFQAEMQQ</sequence>
<evidence type="ECO:0000256" key="2">
    <source>
        <dbReference type="SAM" id="SignalP"/>
    </source>
</evidence>
<feature type="signal peptide" evidence="2">
    <location>
        <begin position="1"/>
        <end position="18"/>
    </location>
</feature>
<dbReference type="Gene3D" id="2.40.50.140">
    <property type="entry name" value="Nucleic acid-binding proteins"/>
    <property type="match status" value="1"/>
</dbReference>
<evidence type="ECO:0000313" key="4">
    <source>
        <dbReference type="Proteomes" id="UP000008743"/>
    </source>
</evidence>
<dbReference type="AlphaFoldDB" id="A0A0D2WHY5"/>
<evidence type="ECO:0000313" key="3">
    <source>
        <dbReference type="EMBL" id="KJE89340.1"/>
    </source>
</evidence>
<dbReference type="RefSeq" id="XP_004365704.1">
    <property type="nucleotide sequence ID" value="XM_004365647.2"/>
</dbReference>